<evidence type="ECO:0000256" key="2">
    <source>
        <dbReference type="ARBA" id="ARBA00023136"/>
    </source>
</evidence>
<dbReference type="Gene3D" id="2.170.130.10">
    <property type="entry name" value="TonB-dependent receptor, plug domain"/>
    <property type="match status" value="1"/>
</dbReference>
<dbReference type="Gene3D" id="2.40.170.20">
    <property type="entry name" value="TonB-dependent receptor, beta-barrel domain"/>
    <property type="match status" value="1"/>
</dbReference>
<name>A0A419RWD5_9SPHN</name>
<dbReference type="GO" id="GO:0009279">
    <property type="term" value="C:cell outer membrane"/>
    <property type="evidence" value="ECO:0007669"/>
    <property type="project" value="UniProtKB-SubCell"/>
</dbReference>
<dbReference type="OrthoDB" id="7224136at2"/>
<organism evidence="6 7">
    <name type="scientific">Aurantiacibacter aquimixticola</name>
    <dbReference type="NCBI Taxonomy" id="1958945"/>
    <lineage>
        <taxon>Bacteria</taxon>
        <taxon>Pseudomonadati</taxon>
        <taxon>Pseudomonadota</taxon>
        <taxon>Alphaproteobacteria</taxon>
        <taxon>Sphingomonadales</taxon>
        <taxon>Erythrobacteraceae</taxon>
        <taxon>Aurantiacibacter</taxon>
    </lineage>
</organism>
<keyword evidence="5" id="KW-0732">Signal</keyword>
<dbReference type="PANTHER" id="PTHR47234">
    <property type="match status" value="1"/>
</dbReference>
<comment type="subcellular location">
    <subcellularLocation>
        <location evidence="1">Cell outer membrane</location>
    </subcellularLocation>
</comment>
<evidence type="ECO:0000256" key="1">
    <source>
        <dbReference type="ARBA" id="ARBA00004442"/>
    </source>
</evidence>
<evidence type="ECO:0000256" key="3">
    <source>
        <dbReference type="ARBA" id="ARBA00023237"/>
    </source>
</evidence>
<evidence type="ECO:0008006" key="8">
    <source>
        <dbReference type="Google" id="ProtNLM"/>
    </source>
</evidence>
<proteinExistence type="predicted"/>
<evidence type="ECO:0000256" key="4">
    <source>
        <dbReference type="SAM" id="MobiDB-lite"/>
    </source>
</evidence>
<dbReference type="InterPro" id="IPR036942">
    <property type="entry name" value="Beta-barrel_TonB_sf"/>
</dbReference>
<keyword evidence="2" id="KW-0472">Membrane</keyword>
<evidence type="ECO:0000313" key="7">
    <source>
        <dbReference type="Proteomes" id="UP000285232"/>
    </source>
</evidence>
<keyword evidence="7" id="KW-1185">Reference proteome</keyword>
<dbReference type="PANTHER" id="PTHR47234:SF3">
    <property type="entry name" value="SECRETIN_TONB SHORT N-TERMINAL DOMAIN-CONTAINING PROTEIN"/>
    <property type="match status" value="1"/>
</dbReference>
<dbReference type="EMBL" id="RAHX01000001">
    <property type="protein sequence ID" value="RJY10110.1"/>
    <property type="molecule type" value="Genomic_DNA"/>
</dbReference>
<feature type="region of interest" description="Disordered" evidence="4">
    <location>
        <begin position="627"/>
        <end position="665"/>
    </location>
</feature>
<dbReference type="AlphaFoldDB" id="A0A419RWD5"/>
<gene>
    <name evidence="6" type="ORF">D6201_01265</name>
</gene>
<evidence type="ECO:0000313" key="6">
    <source>
        <dbReference type="EMBL" id="RJY10110.1"/>
    </source>
</evidence>
<feature type="compositionally biased region" description="Basic and acidic residues" evidence="4">
    <location>
        <begin position="641"/>
        <end position="650"/>
    </location>
</feature>
<feature type="compositionally biased region" description="Gly residues" evidence="4">
    <location>
        <begin position="766"/>
        <end position="778"/>
    </location>
</feature>
<evidence type="ECO:0000256" key="5">
    <source>
        <dbReference type="SAM" id="SignalP"/>
    </source>
</evidence>
<feature type="compositionally biased region" description="Gly residues" evidence="4">
    <location>
        <begin position="749"/>
        <end position="758"/>
    </location>
</feature>
<dbReference type="InterPro" id="IPR037066">
    <property type="entry name" value="Plug_dom_sf"/>
</dbReference>
<comment type="caution">
    <text evidence="6">The sequence shown here is derived from an EMBL/GenBank/DDBJ whole genome shotgun (WGS) entry which is preliminary data.</text>
</comment>
<feature type="chain" id="PRO_5019055785" description="TonB-dependent receptor" evidence="5">
    <location>
        <begin position="28"/>
        <end position="947"/>
    </location>
</feature>
<accession>A0A419RWD5</accession>
<dbReference type="Proteomes" id="UP000285232">
    <property type="component" value="Unassembled WGS sequence"/>
</dbReference>
<sequence>MTDLRRTRLTSLIAISSALCFSASAMAQDGEPEPSPAPEQTQDDIEVDAIIVIGARLAGTVESEQPPLLELDADDIAAYGVGSIAELLEQLGPTVTSGRGRGDGAPVILVNGVRIGSFRELRSYPPEAIERTEVFSEEVAQQYGYSPDQRVVNIILKDNYQSIEFETEYSQPFDGGFSQQEAETTYLRIDGRSRLNANLEFDNTSPLTEGERDIIQADGSQPTFATDPGPADFRTLVADARGYEATLNWVRTLDTSGTSLSLNATYERDERLSLQGLDSVLLTDPLGETALRTFNAVDPLAVDSVTDSYSAAATFNTDIADWEITATADATLSDSLSLTDLALDTDALVLAAAAGDLALDADFGTFGDAGFERAESDTYTVNALVTARGNPVLLPAGELSTTLIAGYRANGIESVTTGDIESSVDLDRTRWQGGINLGIPITSRSEGFGGALGDISLNLNGGVLEQSDFGTLTDWSAGITWGIFADITLAATYVERESSPSLTQLGAPQIVTQNVPVFDFTTGDTVLATVTSGGNPDLPAQQQNDWIFRAIWELPEFADFLDNGTFQVEYFDNSSRDTTSGFPFLTPAIEAAFADRVTRNDDGRLTALDRRFVTYAEQDTRSLRFGLNLRGSFGEPDEETQERPAGEARGRPGSGGSEGRRGPPNAERFAQIRAQFCEAEPDVLLERFQAAADAAANGEDPPVGEDGEPISLPPRLLERLTGEDGRIDPERFNALRERFCSGDGPPAGARGGGEGGPQARGEGRRGGGGGRRGGGRGIFGAGDGPPVWRWFANLNYTVALENTVLIAEGIDRLDLLNGDALSSTGNPRHSVRWRSGLFYDGYGAFIFGDYTGSSRITGSDVLGTSSDLFFDDFVRIDLRTFVDLGQRDGLVEAVPFFKNVRVGFDIENIFDARQRVTDGNGDTPLAYQPFLLDPRGRTFELEFRKLF</sequence>
<dbReference type="SUPFAM" id="SSF56935">
    <property type="entry name" value="Porins"/>
    <property type="match status" value="2"/>
</dbReference>
<keyword evidence="3" id="KW-0998">Cell outer membrane</keyword>
<feature type="region of interest" description="Disordered" evidence="4">
    <location>
        <begin position="742"/>
        <end position="778"/>
    </location>
</feature>
<reference evidence="6 7" key="1">
    <citation type="journal article" date="2017" name="Int. J. Syst. Evol. Microbiol.">
        <title>Erythrobacter aquimixticola sp. nov., isolated from the junction between the ocean and a freshwater spring.</title>
        <authorList>
            <person name="Park S."/>
            <person name="Jung Y.T."/>
            <person name="Choi S.J."/>
            <person name="Yoon J.H."/>
        </authorList>
    </citation>
    <scope>NUCLEOTIDE SEQUENCE [LARGE SCALE GENOMIC DNA]</scope>
    <source>
        <strain evidence="6 7">JSSK-14</strain>
    </source>
</reference>
<protein>
    <recommendedName>
        <fullName evidence="8">TonB-dependent receptor</fullName>
    </recommendedName>
</protein>
<feature type="signal peptide" evidence="5">
    <location>
        <begin position="1"/>
        <end position="27"/>
    </location>
</feature>